<evidence type="ECO:0000313" key="11">
    <source>
        <dbReference type="Proteomes" id="UP000019335"/>
    </source>
</evidence>
<evidence type="ECO:0000256" key="4">
    <source>
        <dbReference type="ARBA" id="ARBA00022777"/>
    </source>
</evidence>
<organism evidence="10 11">
    <name type="scientific">Nannochloropsis gaditana</name>
    <dbReference type="NCBI Taxonomy" id="72520"/>
    <lineage>
        <taxon>Eukaryota</taxon>
        <taxon>Sar</taxon>
        <taxon>Stramenopiles</taxon>
        <taxon>Ochrophyta</taxon>
        <taxon>Eustigmatophyceae</taxon>
        <taxon>Eustigmatales</taxon>
        <taxon>Monodopsidaceae</taxon>
        <taxon>Nannochloropsis</taxon>
    </lineage>
</organism>
<evidence type="ECO:0000256" key="8">
    <source>
        <dbReference type="SAM" id="MobiDB-lite"/>
    </source>
</evidence>
<dbReference type="OrthoDB" id="192887at2759"/>
<evidence type="ECO:0000256" key="5">
    <source>
        <dbReference type="ARBA" id="ARBA00022840"/>
    </source>
</evidence>
<dbReference type="FunFam" id="3.30.200.20:FF:000046">
    <property type="entry name" value="Mitogen-activated protein kinase"/>
    <property type="match status" value="1"/>
</dbReference>
<keyword evidence="3 6" id="KW-0547">Nucleotide-binding</keyword>
<comment type="cofactor">
    <cofactor evidence="7">
        <name>Mg(2+)</name>
        <dbReference type="ChEBI" id="CHEBI:18420"/>
    </cofactor>
</comment>
<dbReference type="Proteomes" id="UP000019335">
    <property type="component" value="Chromosome 14"/>
</dbReference>
<evidence type="ECO:0000256" key="3">
    <source>
        <dbReference type="ARBA" id="ARBA00022741"/>
    </source>
</evidence>
<keyword evidence="1 7" id="KW-0723">Serine/threonine-protein kinase</keyword>
<dbReference type="Gene3D" id="1.10.510.10">
    <property type="entry name" value="Transferase(Phosphotransferase) domain 1"/>
    <property type="match status" value="1"/>
</dbReference>
<feature type="compositionally biased region" description="Basic and acidic residues" evidence="8">
    <location>
        <begin position="391"/>
        <end position="400"/>
    </location>
</feature>
<dbReference type="PROSITE" id="PS00107">
    <property type="entry name" value="PROTEIN_KINASE_ATP"/>
    <property type="match status" value="1"/>
</dbReference>
<dbReference type="FunFam" id="1.10.510.10:FF:000040">
    <property type="entry name" value="Mitogen-activated protein kinase"/>
    <property type="match status" value="1"/>
</dbReference>
<comment type="activity regulation">
    <text evidence="7">Activated by threonine and tyrosine phosphorylation.</text>
</comment>
<dbReference type="GO" id="GO:0005524">
    <property type="term" value="F:ATP binding"/>
    <property type="evidence" value="ECO:0007669"/>
    <property type="project" value="UniProtKB-UniRule"/>
</dbReference>
<keyword evidence="4 7" id="KW-0418">Kinase</keyword>
<keyword evidence="11" id="KW-1185">Reference proteome</keyword>
<accession>W7TLJ6</accession>
<evidence type="ECO:0000259" key="9">
    <source>
        <dbReference type="PROSITE" id="PS50011"/>
    </source>
</evidence>
<reference evidence="10 11" key="1">
    <citation type="journal article" date="2014" name="Mol. Plant">
        <title>Chromosome Scale Genome Assembly and Transcriptome Profiling of Nannochloropsis gaditana in Nitrogen Depletion.</title>
        <authorList>
            <person name="Corteggiani Carpinelli E."/>
            <person name="Telatin A."/>
            <person name="Vitulo N."/>
            <person name="Forcato C."/>
            <person name="D'Angelo M."/>
            <person name="Schiavon R."/>
            <person name="Vezzi A."/>
            <person name="Giacometti G.M."/>
            <person name="Morosinotto T."/>
            <person name="Valle G."/>
        </authorList>
    </citation>
    <scope>NUCLEOTIDE SEQUENCE [LARGE SCALE GENOMIC DNA]</scope>
    <source>
        <strain evidence="10 11">B-31</strain>
    </source>
</reference>
<feature type="compositionally biased region" description="Gly residues" evidence="8">
    <location>
        <begin position="478"/>
        <end position="487"/>
    </location>
</feature>
<evidence type="ECO:0000256" key="7">
    <source>
        <dbReference type="RuleBase" id="RU361165"/>
    </source>
</evidence>
<dbReference type="InterPro" id="IPR017441">
    <property type="entry name" value="Protein_kinase_ATP_BS"/>
</dbReference>
<dbReference type="CDD" id="cd07834">
    <property type="entry name" value="STKc_MAPK"/>
    <property type="match status" value="1"/>
</dbReference>
<sequence length="530" mass="58704">MATRQVEYHTVQVARESFFLDVRYTNLKPIGDGSYGFVCAADDSLTGRRVAIKKVGDTFNDLVDAKRVLREIKLLRHFIGHENIVQIYDIMTVPPNTEDFRDVYIVTNLMESDLDRIIGSNQPLSDQHFQYFLYQVLRGLKYLHSANVLHRDLKPSNLLVNANCDLTICDFGLARGVEGEYEEELTEYVVTRWYRAPELLCDSCYYGKTVDIWSLGCIFAEMLGRKPFFQGSNPLHQLETIVAKLGLPPPEQLTFVTHPAAKKAILARAEQQRPRPLLSFFPRGTNPQAVALLSRMLTFHPEHRITVEEALAHPYLHELHSQMDEPACQKAFDFEWERPLRGAGGDEGGGMRRKSVIPKPVLQRLMYAEMLFFRGLEEEEGGEEAGGEGAESLKEEEATSSHHNHSASSSSSSSLGMSESGGRGRGRSSNPVLPPPPSTAAALLACTSQRQHQQQQQEAKVQAHGQEEKTRSNEGGVTETGGAVGPEGGREGGEGMKEGSRGWASSATGAGEGKEGPIESQTGKLEHIER</sequence>
<dbReference type="Pfam" id="PF00069">
    <property type="entry name" value="Pkinase"/>
    <property type="match status" value="1"/>
</dbReference>
<feature type="domain" description="Protein kinase" evidence="9">
    <location>
        <begin position="24"/>
        <end position="316"/>
    </location>
</feature>
<dbReference type="InterPro" id="IPR050117">
    <property type="entry name" value="MAPK"/>
</dbReference>
<dbReference type="SUPFAM" id="SSF56112">
    <property type="entry name" value="Protein kinase-like (PK-like)"/>
    <property type="match status" value="1"/>
</dbReference>
<dbReference type="EC" id="2.7.11.24" evidence="7"/>
<keyword evidence="7" id="KW-0460">Magnesium</keyword>
<feature type="compositionally biased region" description="Basic and acidic residues" evidence="8">
    <location>
        <begin position="488"/>
        <end position="500"/>
    </location>
</feature>
<dbReference type="InterPro" id="IPR011009">
    <property type="entry name" value="Kinase-like_dom_sf"/>
</dbReference>
<dbReference type="InterPro" id="IPR003527">
    <property type="entry name" value="MAP_kinase_CS"/>
</dbReference>
<feature type="binding site" evidence="6">
    <location>
        <position position="54"/>
    </location>
    <ligand>
        <name>ATP</name>
        <dbReference type="ChEBI" id="CHEBI:30616"/>
    </ligand>
</feature>
<gene>
    <name evidence="10" type="primary">MAPK</name>
    <name evidence="10" type="ORF">Naga_100313g4</name>
</gene>
<feature type="compositionally biased region" description="Low complexity" evidence="8">
    <location>
        <begin position="406"/>
        <end position="420"/>
    </location>
</feature>
<evidence type="ECO:0000256" key="1">
    <source>
        <dbReference type="ARBA" id="ARBA00022527"/>
    </source>
</evidence>
<evidence type="ECO:0000256" key="2">
    <source>
        <dbReference type="ARBA" id="ARBA00022679"/>
    </source>
</evidence>
<comment type="caution">
    <text evidence="10">The sequence shown here is derived from an EMBL/GenBank/DDBJ whole genome shotgun (WGS) entry which is preliminary data.</text>
</comment>
<dbReference type="PROSITE" id="PS01351">
    <property type="entry name" value="MAPK"/>
    <property type="match status" value="1"/>
</dbReference>
<dbReference type="EMBL" id="AZIL01001299">
    <property type="protein sequence ID" value="EWM24383.1"/>
    <property type="molecule type" value="Genomic_DNA"/>
</dbReference>
<dbReference type="PROSITE" id="PS00108">
    <property type="entry name" value="PROTEIN_KINASE_ST"/>
    <property type="match status" value="1"/>
</dbReference>
<protein>
    <recommendedName>
        <fullName evidence="7">Mitogen-activated protein kinase</fullName>
        <ecNumber evidence="7">2.7.11.24</ecNumber>
    </recommendedName>
</protein>
<dbReference type="PROSITE" id="PS50011">
    <property type="entry name" value="PROTEIN_KINASE_DOM"/>
    <property type="match status" value="1"/>
</dbReference>
<dbReference type="AlphaFoldDB" id="W7TLJ6"/>
<dbReference type="SMART" id="SM00220">
    <property type="entry name" value="S_TKc"/>
    <property type="match status" value="1"/>
</dbReference>
<evidence type="ECO:0000313" key="10">
    <source>
        <dbReference type="EMBL" id="EWM24383.1"/>
    </source>
</evidence>
<keyword evidence="2 7" id="KW-0808">Transferase</keyword>
<dbReference type="InterPro" id="IPR008271">
    <property type="entry name" value="Ser/Thr_kinase_AS"/>
</dbReference>
<proteinExistence type="inferred from homology"/>
<dbReference type="Gene3D" id="3.30.200.20">
    <property type="entry name" value="Phosphorylase Kinase, domain 1"/>
    <property type="match status" value="1"/>
</dbReference>
<comment type="catalytic activity">
    <reaction evidence="7">
        <text>L-threonyl-[protein] + ATP = O-phospho-L-threonyl-[protein] + ADP + H(+)</text>
        <dbReference type="Rhea" id="RHEA:46608"/>
        <dbReference type="Rhea" id="RHEA-COMP:11060"/>
        <dbReference type="Rhea" id="RHEA-COMP:11605"/>
        <dbReference type="ChEBI" id="CHEBI:15378"/>
        <dbReference type="ChEBI" id="CHEBI:30013"/>
        <dbReference type="ChEBI" id="CHEBI:30616"/>
        <dbReference type="ChEBI" id="CHEBI:61977"/>
        <dbReference type="ChEBI" id="CHEBI:456216"/>
        <dbReference type="EC" id="2.7.11.24"/>
    </reaction>
</comment>
<feature type="region of interest" description="Disordered" evidence="8">
    <location>
        <begin position="378"/>
        <end position="530"/>
    </location>
</feature>
<feature type="compositionally biased region" description="Low complexity" evidence="8">
    <location>
        <begin position="439"/>
        <end position="464"/>
    </location>
</feature>
<evidence type="ECO:0000256" key="6">
    <source>
        <dbReference type="PROSITE-ProRule" id="PRU10141"/>
    </source>
</evidence>
<dbReference type="InterPro" id="IPR000719">
    <property type="entry name" value="Prot_kinase_dom"/>
</dbReference>
<dbReference type="PANTHER" id="PTHR24055">
    <property type="entry name" value="MITOGEN-ACTIVATED PROTEIN KINASE"/>
    <property type="match status" value="1"/>
</dbReference>
<dbReference type="GO" id="GO:0004707">
    <property type="term" value="F:MAP kinase activity"/>
    <property type="evidence" value="ECO:0007669"/>
    <property type="project" value="UniProtKB-EC"/>
</dbReference>
<keyword evidence="5 6" id="KW-0067">ATP-binding</keyword>
<name>W7TLJ6_9STRA</name>
<comment type="similarity">
    <text evidence="7">Belongs to the protein kinase superfamily. Ser/Thr protein kinase family. MAP kinase subfamily.</text>
</comment>